<dbReference type="InParanoid" id="A0A2K1J8L6"/>
<dbReference type="EnsemblPlants" id="Pp3c16_14290V3.1">
    <property type="protein sequence ID" value="Pp3c16_14290V3.1"/>
    <property type="gene ID" value="Pp3c16_14290"/>
</dbReference>
<dbReference type="Gramene" id="Pp3c16_14290V3.1">
    <property type="protein sequence ID" value="Pp3c16_14290V3.1"/>
    <property type="gene ID" value="Pp3c16_14290"/>
</dbReference>
<dbReference type="EMBL" id="ABEU02000016">
    <property type="protein sequence ID" value="PNR37859.1"/>
    <property type="molecule type" value="Genomic_DNA"/>
</dbReference>
<evidence type="ECO:0000313" key="2">
    <source>
        <dbReference type="EnsemblPlants" id="Pp3c16_14290V3.1"/>
    </source>
</evidence>
<evidence type="ECO:0000313" key="1">
    <source>
        <dbReference type="EMBL" id="PNR37859.1"/>
    </source>
</evidence>
<name>A0A2K1J8L6_PHYPA</name>
<keyword evidence="3" id="KW-1185">Reference proteome</keyword>
<reference evidence="1 3" key="1">
    <citation type="journal article" date="2008" name="Science">
        <title>The Physcomitrella genome reveals evolutionary insights into the conquest of land by plants.</title>
        <authorList>
            <person name="Rensing S."/>
            <person name="Lang D."/>
            <person name="Zimmer A."/>
            <person name="Terry A."/>
            <person name="Salamov A."/>
            <person name="Shapiro H."/>
            <person name="Nishiyama T."/>
            <person name="Perroud P.-F."/>
            <person name="Lindquist E."/>
            <person name="Kamisugi Y."/>
            <person name="Tanahashi T."/>
            <person name="Sakakibara K."/>
            <person name="Fujita T."/>
            <person name="Oishi K."/>
            <person name="Shin-I T."/>
            <person name="Kuroki Y."/>
            <person name="Toyoda A."/>
            <person name="Suzuki Y."/>
            <person name="Hashimoto A."/>
            <person name="Yamaguchi K."/>
            <person name="Sugano A."/>
            <person name="Kohara Y."/>
            <person name="Fujiyama A."/>
            <person name="Anterola A."/>
            <person name="Aoki S."/>
            <person name="Ashton N."/>
            <person name="Barbazuk W.B."/>
            <person name="Barker E."/>
            <person name="Bennetzen J."/>
            <person name="Bezanilla M."/>
            <person name="Blankenship R."/>
            <person name="Cho S.H."/>
            <person name="Dutcher S."/>
            <person name="Estelle M."/>
            <person name="Fawcett J.A."/>
            <person name="Gundlach H."/>
            <person name="Hanada K."/>
            <person name="Heyl A."/>
            <person name="Hicks K.A."/>
            <person name="Hugh J."/>
            <person name="Lohr M."/>
            <person name="Mayer K."/>
            <person name="Melkozernov A."/>
            <person name="Murata T."/>
            <person name="Nelson D."/>
            <person name="Pils B."/>
            <person name="Prigge M."/>
            <person name="Reiss B."/>
            <person name="Renner T."/>
            <person name="Rombauts S."/>
            <person name="Rushton P."/>
            <person name="Sanderfoot A."/>
            <person name="Schween G."/>
            <person name="Shiu S.-H."/>
            <person name="Stueber K."/>
            <person name="Theodoulou F.L."/>
            <person name="Tu H."/>
            <person name="Van de Peer Y."/>
            <person name="Verrier P.J."/>
            <person name="Waters E."/>
            <person name="Wood A."/>
            <person name="Yang L."/>
            <person name="Cove D."/>
            <person name="Cuming A."/>
            <person name="Hasebe M."/>
            <person name="Lucas S."/>
            <person name="Mishler D.B."/>
            <person name="Reski R."/>
            <person name="Grigoriev I."/>
            <person name="Quatrano R.S."/>
            <person name="Boore J.L."/>
        </authorList>
    </citation>
    <scope>NUCLEOTIDE SEQUENCE [LARGE SCALE GENOMIC DNA]</scope>
    <source>
        <strain evidence="2 3">cv. Gransden 2004</strain>
    </source>
</reference>
<organism evidence="1">
    <name type="scientific">Physcomitrium patens</name>
    <name type="common">Spreading-leaved earth moss</name>
    <name type="synonym">Physcomitrella patens</name>
    <dbReference type="NCBI Taxonomy" id="3218"/>
    <lineage>
        <taxon>Eukaryota</taxon>
        <taxon>Viridiplantae</taxon>
        <taxon>Streptophyta</taxon>
        <taxon>Embryophyta</taxon>
        <taxon>Bryophyta</taxon>
        <taxon>Bryophytina</taxon>
        <taxon>Bryopsida</taxon>
        <taxon>Funariidae</taxon>
        <taxon>Funariales</taxon>
        <taxon>Funariaceae</taxon>
        <taxon>Physcomitrium</taxon>
    </lineage>
</organism>
<gene>
    <name evidence="1" type="ORF">PHYPA_020968</name>
</gene>
<dbReference type="PaxDb" id="3218-PP1S15_98V6.1"/>
<sequence length="64" mass="7128">MKKTFSTLIVFSGTKKLHNPAQELAKNNHSQILSTCAPGAVYLQLRLLHQPVHGIAHVLVSFRH</sequence>
<accession>A0A2K1J8L6</accession>
<dbReference type="AlphaFoldDB" id="A0A2K1J8L6"/>
<evidence type="ECO:0000313" key="3">
    <source>
        <dbReference type="Proteomes" id="UP000006727"/>
    </source>
</evidence>
<reference evidence="2" key="3">
    <citation type="submission" date="2020-12" db="UniProtKB">
        <authorList>
            <consortium name="EnsemblPlants"/>
        </authorList>
    </citation>
    <scope>IDENTIFICATION</scope>
</reference>
<proteinExistence type="predicted"/>
<reference evidence="1 3" key="2">
    <citation type="journal article" date="2018" name="Plant J.">
        <title>The Physcomitrella patens chromosome-scale assembly reveals moss genome structure and evolution.</title>
        <authorList>
            <person name="Lang D."/>
            <person name="Ullrich K.K."/>
            <person name="Murat F."/>
            <person name="Fuchs J."/>
            <person name="Jenkins J."/>
            <person name="Haas F.B."/>
            <person name="Piednoel M."/>
            <person name="Gundlach H."/>
            <person name="Van Bel M."/>
            <person name="Meyberg R."/>
            <person name="Vives C."/>
            <person name="Morata J."/>
            <person name="Symeonidi A."/>
            <person name="Hiss M."/>
            <person name="Muchero W."/>
            <person name="Kamisugi Y."/>
            <person name="Saleh O."/>
            <person name="Blanc G."/>
            <person name="Decker E.L."/>
            <person name="van Gessel N."/>
            <person name="Grimwood J."/>
            <person name="Hayes R.D."/>
            <person name="Graham S.W."/>
            <person name="Gunter L.E."/>
            <person name="McDaniel S.F."/>
            <person name="Hoernstein S.N.W."/>
            <person name="Larsson A."/>
            <person name="Li F.W."/>
            <person name="Perroud P.F."/>
            <person name="Phillips J."/>
            <person name="Ranjan P."/>
            <person name="Rokshar D.S."/>
            <person name="Rothfels C.J."/>
            <person name="Schneider L."/>
            <person name="Shu S."/>
            <person name="Stevenson D.W."/>
            <person name="Thummler F."/>
            <person name="Tillich M."/>
            <person name="Villarreal Aguilar J.C."/>
            <person name="Widiez T."/>
            <person name="Wong G.K."/>
            <person name="Wymore A."/>
            <person name="Zhang Y."/>
            <person name="Zimmer A.D."/>
            <person name="Quatrano R.S."/>
            <person name="Mayer K.F.X."/>
            <person name="Goodstein D."/>
            <person name="Casacuberta J.M."/>
            <person name="Vandepoele K."/>
            <person name="Reski R."/>
            <person name="Cuming A.C."/>
            <person name="Tuskan G.A."/>
            <person name="Maumus F."/>
            <person name="Salse J."/>
            <person name="Schmutz J."/>
            <person name="Rensing S.A."/>
        </authorList>
    </citation>
    <scope>NUCLEOTIDE SEQUENCE [LARGE SCALE GENOMIC DNA]</scope>
    <source>
        <strain evidence="2 3">cv. Gransden 2004</strain>
    </source>
</reference>
<dbReference type="Proteomes" id="UP000006727">
    <property type="component" value="Chromosome 16"/>
</dbReference>
<protein>
    <submittedName>
        <fullName evidence="1 2">Uncharacterized protein</fullName>
    </submittedName>
</protein>